<dbReference type="KEGG" id="lacs:H4075_09570"/>
<sequence length="126" mass="14767">MPRSQKVFIGILSFLPLVAAAIFLIYFLANIFPEIIRMEHEHGDVPPEFFFGNMMGFIASIIILAFVQLGLMIYFIIHAINNKRVKNEERIIWVLLFIFVSTIAYPIYWGIRIWPEEKPESNFVKM</sequence>
<keyword evidence="1" id="KW-0812">Transmembrane</keyword>
<feature type="transmembrane region" description="Helical" evidence="1">
    <location>
        <begin position="91"/>
        <end position="111"/>
    </location>
</feature>
<accession>A0A7G5XLP6</accession>
<gene>
    <name evidence="2" type="ORF">H4075_09570</name>
</gene>
<keyword evidence="1" id="KW-0472">Membrane</keyword>
<organism evidence="2 3">
    <name type="scientific">Lacibacter sediminis</name>
    <dbReference type="NCBI Taxonomy" id="2760713"/>
    <lineage>
        <taxon>Bacteria</taxon>
        <taxon>Pseudomonadati</taxon>
        <taxon>Bacteroidota</taxon>
        <taxon>Chitinophagia</taxon>
        <taxon>Chitinophagales</taxon>
        <taxon>Chitinophagaceae</taxon>
        <taxon>Lacibacter</taxon>
    </lineage>
</organism>
<proteinExistence type="predicted"/>
<dbReference type="Proteomes" id="UP000515344">
    <property type="component" value="Chromosome"/>
</dbReference>
<feature type="transmembrane region" description="Helical" evidence="1">
    <location>
        <begin position="7"/>
        <end position="29"/>
    </location>
</feature>
<dbReference type="RefSeq" id="WP_182806264.1">
    <property type="nucleotide sequence ID" value="NZ_CP060007.1"/>
</dbReference>
<name>A0A7G5XLP6_9BACT</name>
<protein>
    <recommendedName>
        <fullName evidence="4">Cardiolipin synthase N-terminal domain-containing protein</fullName>
    </recommendedName>
</protein>
<dbReference type="EMBL" id="CP060007">
    <property type="protein sequence ID" value="QNA46399.1"/>
    <property type="molecule type" value="Genomic_DNA"/>
</dbReference>
<keyword evidence="3" id="KW-1185">Reference proteome</keyword>
<reference evidence="3" key="1">
    <citation type="submission" date="2020-08" db="EMBL/GenBank/DDBJ databases">
        <title>Lacibacter sp. S13-6-6 genome sequencing.</title>
        <authorList>
            <person name="Jin L."/>
        </authorList>
    </citation>
    <scope>NUCLEOTIDE SEQUENCE [LARGE SCALE GENOMIC DNA]</scope>
    <source>
        <strain evidence="3">S13-6-6</strain>
    </source>
</reference>
<dbReference type="AlphaFoldDB" id="A0A7G5XLP6"/>
<feature type="transmembrane region" description="Helical" evidence="1">
    <location>
        <begin position="49"/>
        <end position="79"/>
    </location>
</feature>
<evidence type="ECO:0000313" key="3">
    <source>
        <dbReference type="Proteomes" id="UP000515344"/>
    </source>
</evidence>
<evidence type="ECO:0000256" key="1">
    <source>
        <dbReference type="SAM" id="Phobius"/>
    </source>
</evidence>
<evidence type="ECO:0000313" key="2">
    <source>
        <dbReference type="EMBL" id="QNA46399.1"/>
    </source>
</evidence>
<keyword evidence="1" id="KW-1133">Transmembrane helix</keyword>
<evidence type="ECO:0008006" key="4">
    <source>
        <dbReference type="Google" id="ProtNLM"/>
    </source>
</evidence>